<organism evidence="2 3">
    <name type="scientific">Thauera humireducens</name>
    <dbReference type="NCBI Taxonomy" id="1134435"/>
    <lineage>
        <taxon>Bacteria</taxon>
        <taxon>Pseudomonadati</taxon>
        <taxon>Pseudomonadota</taxon>
        <taxon>Betaproteobacteria</taxon>
        <taxon>Rhodocyclales</taxon>
        <taxon>Zoogloeaceae</taxon>
        <taxon>Thauera</taxon>
    </lineage>
</organism>
<feature type="domain" description="DUF2726" evidence="1">
    <location>
        <begin position="166"/>
        <end position="270"/>
    </location>
</feature>
<sequence length="304" mass="34377">MVQNPSGIALLRQLRAHLHQREHEAFLTAFRSPPLQALAKVDDYVKALGGEALCLLIEDCAHPPKPLMRAYETFLLAGTLLAPHDVILELAARLKSKTLQLLGERNRLLENRLSRAQSRQPSPRARNQDLVGPVIEVRRFVQSTFMEFGPLSAAETAGRRRSVFRSEQERTFLHALTLRFPAFMALPNYPLDQVADVSKMKHLLGEKVWAYGRQCRLDAVLVVPDDGRPVAAFELDSAYHDQPKVRVRDEMKNAIFRLLGMPFFRLRVESPGSMRSDEWYALLTEEVVPHLNPGPPLRSTAFSA</sequence>
<dbReference type="EMBL" id="CP014646">
    <property type="protein sequence ID" value="AMO38156.1"/>
    <property type="molecule type" value="Genomic_DNA"/>
</dbReference>
<name>A0A127K865_9RHOO</name>
<protein>
    <recommendedName>
        <fullName evidence="1">DUF2726 domain-containing protein</fullName>
    </recommendedName>
</protein>
<keyword evidence="3" id="KW-1185">Reference proteome</keyword>
<proteinExistence type="predicted"/>
<gene>
    <name evidence="2" type="ORF">AC731_015155</name>
</gene>
<dbReference type="Proteomes" id="UP000036902">
    <property type="component" value="Chromosome"/>
</dbReference>
<evidence type="ECO:0000313" key="3">
    <source>
        <dbReference type="Proteomes" id="UP000036902"/>
    </source>
</evidence>
<accession>A0A127K865</accession>
<dbReference type="KEGG" id="thu:AC731_015155"/>
<dbReference type="AlphaFoldDB" id="A0A127K865"/>
<dbReference type="Pfam" id="PF10881">
    <property type="entry name" value="DUF2726"/>
    <property type="match status" value="1"/>
</dbReference>
<dbReference type="InterPro" id="IPR024402">
    <property type="entry name" value="DUF2726"/>
</dbReference>
<evidence type="ECO:0000259" key="1">
    <source>
        <dbReference type="Pfam" id="PF10881"/>
    </source>
</evidence>
<evidence type="ECO:0000313" key="2">
    <source>
        <dbReference type="EMBL" id="AMO38156.1"/>
    </source>
</evidence>
<reference evidence="3" key="1">
    <citation type="submission" date="2016-03" db="EMBL/GenBank/DDBJ databases">
        <authorList>
            <person name="Ma C."/>
            <person name="Zhou S."/>
            <person name="Yang G."/>
        </authorList>
    </citation>
    <scope>NUCLEOTIDE SEQUENCE [LARGE SCALE GENOMIC DNA]</scope>
    <source>
        <strain evidence="3">SgZ-1</strain>
    </source>
</reference>